<dbReference type="InterPro" id="IPR007168">
    <property type="entry name" value="Phageshock_PspC_N"/>
</dbReference>
<feature type="compositionally biased region" description="Pro residues" evidence="1">
    <location>
        <begin position="88"/>
        <end position="100"/>
    </location>
</feature>
<keyword evidence="5" id="KW-1185">Reference proteome</keyword>
<feature type="compositionally biased region" description="Low complexity" evidence="1">
    <location>
        <begin position="275"/>
        <end position="303"/>
    </location>
</feature>
<reference evidence="5" key="1">
    <citation type="journal article" date="2019" name="Int. J. Syst. Evol. Microbiol.">
        <title>The Global Catalogue of Microorganisms (GCM) 10K type strain sequencing project: providing services to taxonomists for standard genome sequencing and annotation.</title>
        <authorList>
            <consortium name="The Broad Institute Genomics Platform"/>
            <consortium name="The Broad Institute Genome Sequencing Center for Infectious Disease"/>
            <person name="Wu L."/>
            <person name="Ma J."/>
        </authorList>
    </citation>
    <scope>NUCLEOTIDE SEQUENCE [LARGE SCALE GENOMIC DNA]</scope>
    <source>
        <strain evidence="5">JCM 15921</strain>
    </source>
</reference>
<feature type="compositionally biased region" description="Basic and acidic residues" evidence="1">
    <location>
        <begin position="1"/>
        <end position="15"/>
    </location>
</feature>
<feature type="compositionally biased region" description="Low complexity" evidence="1">
    <location>
        <begin position="330"/>
        <end position="340"/>
    </location>
</feature>
<feature type="transmembrane region" description="Helical" evidence="2">
    <location>
        <begin position="375"/>
        <end position="393"/>
    </location>
</feature>
<dbReference type="RefSeq" id="WP_344362093.1">
    <property type="nucleotide sequence ID" value="NZ_BAAAQB010000008.1"/>
</dbReference>
<dbReference type="EMBL" id="BAAAQB010000008">
    <property type="protein sequence ID" value="GAA2128015.1"/>
    <property type="molecule type" value="Genomic_DNA"/>
</dbReference>
<evidence type="ECO:0000256" key="2">
    <source>
        <dbReference type="SAM" id="Phobius"/>
    </source>
</evidence>
<sequence>MNPHTPHPDEDRSSADRQPTNQPGPDLPVPAEPATGLPADGQPVPGQPSAEPAGSEPAGSAPAGSAPAGSEPLPEPPRLYRAGDPDGPYGPPSYSGPPPYTGATPPQGGPSQYGPDLDGQLPGRQPQNFFDWIRSQGIYRGRDRWIGGVASGIAQRLGVDPLIIRGVLIVLTVFAGVGVLAYGLAWALLPEPDGRIHVQEAGAGRWTAGMTGALITAVIGFPSLGAGVWGWNRYGFGAFAWTVFWVGGAIYLVYYLTQRNKTRNGAIPTPSRYESSSPAGAATLAGTGSAGAGQRSAGGFRAGPAPAYGQHDGDPGVSAAGPAWGPPPSGTTLPGSAGPGLVPPNSVPPGGYGPGAGVPPMPPARRRNPGPGTPAVAITVGAALLVGGGIKALDAAHVINLGDSGNALVWAIGAAILGLGILITGLRGRTSGILSFFAVVALLIGGIFSVVPHGDRFRFQNADWTPSSIQQARGGFEITGGAGTVDLTKLALNPPLGSDVVVPIDATASNVTVVIPDTVPVQIQADMTMGNLHEGNQDHGGMMNQQSDYNTSKPGARLVVQISGTVSNVTIKEGN</sequence>
<feature type="transmembrane region" description="Helical" evidence="2">
    <location>
        <begin position="433"/>
        <end position="451"/>
    </location>
</feature>
<feature type="region of interest" description="Disordered" evidence="1">
    <location>
        <begin position="1"/>
        <end position="126"/>
    </location>
</feature>
<name>A0ABP5KCP3_9MICC</name>
<proteinExistence type="predicted"/>
<evidence type="ECO:0000259" key="3">
    <source>
        <dbReference type="Pfam" id="PF04024"/>
    </source>
</evidence>
<dbReference type="Pfam" id="PF04024">
    <property type="entry name" value="PspC"/>
    <property type="match status" value="1"/>
</dbReference>
<accession>A0ABP5KCP3</accession>
<evidence type="ECO:0000313" key="4">
    <source>
        <dbReference type="EMBL" id="GAA2128015.1"/>
    </source>
</evidence>
<feature type="region of interest" description="Disordered" evidence="1">
    <location>
        <begin position="266"/>
        <end position="373"/>
    </location>
</feature>
<gene>
    <name evidence="4" type="ORF">GCM10009825_06850</name>
</gene>
<feature type="compositionally biased region" description="Low complexity" evidence="1">
    <location>
        <begin position="48"/>
        <end position="72"/>
    </location>
</feature>
<feature type="transmembrane region" description="Helical" evidence="2">
    <location>
        <begin position="238"/>
        <end position="257"/>
    </location>
</feature>
<protein>
    <recommendedName>
        <fullName evidence="3">Phage shock protein PspC N-terminal domain-containing protein</fullName>
    </recommendedName>
</protein>
<feature type="transmembrane region" description="Helical" evidence="2">
    <location>
        <begin position="405"/>
        <end position="426"/>
    </location>
</feature>
<dbReference type="Proteomes" id="UP001500102">
    <property type="component" value="Unassembled WGS sequence"/>
</dbReference>
<keyword evidence="2" id="KW-0472">Membrane</keyword>
<organism evidence="4 5">
    <name type="scientific">Arthrobacter humicola</name>
    <dbReference type="NCBI Taxonomy" id="409291"/>
    <lineage>
        <taxon>Bacteria</taxon>
        <taxon>Bacillati</taxon>
        <taxon>Actinomycetota</taxon>
        <taxon>Actinomycetes</taxon>
        <taxon>Micrococcales</taxon>
        <taxon>Micrococcaceae</taxon>
        <taxon>Arthrobacter</taxon>
    </lineage>
</organism>
<keyword evidence="2" id="KW-1133">Transmembrane helix</keyword>
<keyword evidence="2" id="KW-0812">Transmembrane</keyword>
<evidence type="ECO:0000313" key="5">
    <source>
        <dbReference type="Proteomes" id="UP001500102"/>
    </source>
</evidence>
<evidence type="ECO:0000256" key="1">
    <source>
        <dbReference type="SAM" id="MobiDB-lite"/>
    </source>
</evidence>
<feature type="domain" description="Phage shock protein PspC N-terminal" evidence="3">
    <location>
        <begin position="138"/>
        <end position="191"/>
    </location>
</feature>
<feature type="transmembrane region" description="Helical" evidence="2">
    <location>
        <begin position="162"/>
        <end position="189"/>
    </location>
</feature>
<comment type="caution">
    <text evidence="4">The sequence shown here is derived from an EMBL/GenBank/DDBJ whole genome shotgun (WGS) entry which is preliminary data.</text>
</comment>
<feature type="transmembrane region" description="Helical" evidence="2">
    <location>
        <begin position="210"/>
        <end position="232"/>
    </location>
</feature>